<keyword evidence="3" id="KW-0677">Repeat</keyword>
<dbReference type="OrthoDB" id="512212at2759"/>
<dbReference type="SUPFAM" id="SSF55961">
    <property type="entry name" value="Bet v1-like"/>
    <property type="match status" value="1"/>
</dbReference>
<dbReference type="Gene3D" id="3.80.10.10">
    <property type="entry name" value="Ribonuclease Inhibitor"/>
    <property type="match status" value="1"/>
</dbReference>
<dbReference type="PANTHER" id="PTHR48059">
    <property type="entry name" value="POLYGALACTURONASE INHIBITOR 1"/>
    <property type="match status" value="1"/>
</dbReference>
<evidence type="ECO:0000256" key="3">
    <source>
        <dbReference type="ARBA" id="ARBA00022737"/>
    </source>
</evidence>
<dbReference type="PANTHER" id="PTHR48059:SF30">
    <property type="entry name" value="OS06G0587000 PROTEIN"/>
    <property type="match status" value="1"/>
</dbReference>
<dbReference type="Proteomes" id="UP000250235">
    <property type="component" value="Unassembled WGS sequence"/>
</dbReference>
<sequence>MNHEIAHGIFNISSLQADLSNNSFSGTMPMNLCDNSSKLNVLRLNLNSLSGVFPSNFYKCKSLEILSLSDNEFNGSIPKEIGGLTMLEELYLGWNNHLRGQIFPNLLQCRSLLFLSLWDNEFTGAIPKEVGNLTQLIILDSALNKMTGTTLIDKFEIVDTANLGVKVAVIEGPMFREKLDALESEKWFVDSGDGGCIIKWKTRHHLKPGHTHVPQEESKSLNELSITFLTATETYLVAHPHVST</sequence>
<feature type="domain" description="Bet v I/Major latex protein" evidence="4">
    <location>
        <begin position="150"/>
        <end position="224"/>
    </location>
</feature>
<keyword evidence="6" id="KW-1185">Reference proteome</keyword>
<name>A0A2Z7DHY5_9LAMI</name>
<dbReference type="InterPro" id="IPR000916">
    <property type="entry name" value="Bet_v_I/MLP"/>
</dbReference>
<accession>A0A2Z7DHY5</accession>
<evidence type="ECO:0000313" key="6">
    <source>
        <dbReference type="Proteomes" id="UP000250235"/>
    </source>
</evidence>
<comment type="subcellular location">
    <subcellularLocation>
        <location evidence="1">Cell envelope</location>
    </subcellularLocation>
</comment>
<dbReference type="InterPro" id="IPR023393">
    <property type="entry name" value="START-like_dom_sf"/>
</dbReference>
<dbReference type="FunFam" id="3.80.10.10:FF:000383">
    <property type="entry name" value="Leucine-rich repeat receptor protein kinase EMS1"/>
    <property type="match status" value="1"/>
</dbReference>
<dbReference type="GO" id="GO:0009738">
    <property type="term" value="P:abscisic acid-activated signaling pathway"/>
    <property type="evidence" value="ECO:0007669"/>
    <property type="project" value="InterPro"/>
</dbReference>
<dbReference type="InterPro" id="IPR024949">
    <property type="entry name" value="Bet_v_I_allergen"/>
</dbReference>
<evidence type="ECO:0000256" key="1">
    <source>
        <dbReference type="ARBA" id="ARBA00004196"/>
    </source>
</evidence>
<dbReference type="InterPro" id="IPR001611">
    <property type="entry name" value="Leu-rich_rpt"/>
</dbReference>
<dbReference type="GO" id="GO:0004864">
    <property type="term" value="F:protein phosphatase inhibitor activity"/>
    <property type="evidence" value="ECO:0007669"/>
    <property type="project" value="InterPro"/>
</dbReference>
<dbReference type="AlphaFoldDB" id="A0A2Z7DHY5"/>
<dbReference type="GO" id="GO:0038023">
    <property type="term" value="F:signaling receptor activity"/>
    <property type="evidence" value="ECO:0007669"/>
    <property type="project" value="InterPro"/>
</dbReference>
<dbReference type="GO" id="GO:0010427">
    <property type="term" value="F:abscisic acid binding"/>
    <property type="evidence" value="ECO:0007669"/>
    <property type="project" value="InterPro"/>
</dbReference>
<reference evidence="5 6" key="1">
    <citation type="journal article" date="2015" name="Proc. Natl. Acad. Sci. U.S.A.">
        <title>The resurrection genome of Boea hygrometrica: A blueprint for survival of dehydration.</title>
        <authorList>
            <person name="Xiao L."/>
            <person name="Yang G."/>
            <person name="Zhang L."/>
            <person name="Yang X."/>
            <person name="Zhao S."/>
            <person name="Ji Z."/>
            <person name="Zhou Q."/>
            <person name="Hu M."/>
            <person name="Wang Y."/>
            <person name="Chen M."/>
            <person name="Xu Y."/>
            <person name="Jin H."/>
            <person name="Xiao X."/>
            <person name="Hu G."/>
            <person name="Bao F."/>
            <person name="Hu Y."/>
            <person name="Wan P."/>
            <person name="Li L."/>
            <person name="Deng X."/>
            <person name="Kuang T."/>
            <person name="Xiang C."/>
            <person name="Zhu J.K."/>
            <person name="Oliver M.J."/>
            <person name="He Y."/>
        </authorList>
    </citation>
    <scope>NUCLEOTIDE SEQUENCE [LARGE SCALE GENOMIC DNA]</scope>
    <source>
        <strain evidence="6">cv. XS01</strain>
    </source>
</reference>
<evidence type="ECO:0000256" key="2">
    <source>
        <dbReference type="ARBA" id="ARBA00022614"/>
    </source>
</evidence>
<dbReference type="GO" id="GO:0006952">
    <property type="term" value="P:defense response"/>
    <property type="evidence" value="ECO:0007669"/>
    <property type="project" value="InterPro"/>
</dbReference>
<evidence type="ECO:0000259" key="4">
    <source>
        <dbReference type="Pfam" id="PF00407"/>
    </source>
</evidence>
<dbReference type="SUPFAM" id="SSF52058">
    <property type="entry name" value="L domain-like"/>
    <property type="match status" value="1"/>
</dbReference>
<dbReference type="InterPro" id="IPR032675">
    <property type="entry name" value="LRR_dom_sf"/>
</dbReference>
<organism evidence="5 6">
    <name type="scientific">Dorcoceras hygrometricum</name>
    <dbReference type="NCBI Taxonomy" id="472368"/>
    <lineage>
        <taxon>Eukaryota</taxon>
        <taxon>Viridiplantae</taxon>
        <taxon>Streptophyta</taxon>
        <taxon>Embryophyta</taxon>
        <taxon>Tracheophyta</taxon>
        <taxon>Spermatophyta</taxon>
        <taxon>Magnoliopsida</taxon>
        <taxon>eudicotyledons</taxon>
        <taxon>Gunneridae</taxon>
        <taxon>Pentapetalae</taxon>
        <taxon>asterids</taxon>
        <taxon>lamiids</taxon>
        <taxon>Lamiales</taxon>
        <taxon>Gesneriaceae</taxon>
        <taxon>Didymocarpoideae</taxon>
        <taxon>Trichosporeae</taxon>
        <taxon>Loxocarpinae</taxon>
        <taxon>Dorcoceras</taxon>
    </lineage>
</organism>
<dbReference type="Pfam" id="PF00407">
    <property type="entry name" value="Bet_v_1"/>
    <property type="match status" value="1"/>
</dbReference>
<gene>
    <name evidence="5" type="ORF">F511_05932</name>
</gene>
<protein>
    <recommendedName>
        <fullName evidence="4">Bet v I/Major latex protein domain-containing protein</fullName>
    </recommendedName>
</protein>
<dbReference type="PRINTS" id="PR00634">
    <property type="entry name" value="BETALLERGEN"/>
</dbReference>
<proteinExistence type="predicted"/>
<dbReference type="Gene3D" id="3.30.530.20">
    <property type="match status" value="1"/>
</dbReference>
<dbReference type="Pfam" id="PF00560">
    <property type="entry name" value="LRR_1"/>
    <property type="match status" value="1"/>
</dbReference>
<dbReference type="InterPro" id="IPR051848">
    <property type="entry name" value="PGIP"/>
</dbReference>
<evidence type="ECO:0000313" key="5">
    <source>
        <dbReference type="EMBL" id="KZV57058.1"/>
    </source>
</evidence>
<dbReference type="Pfam" id="PF13855">
    <property type="entry name" value="LRR_8"/>
    <property type="match status" value="1"/>
</dbReference>
<keyword evidence="2" id="KW-0433">Leucine-rich repeat</keyword>
<dbReference type="EMBL" id="KQ987720">
    <property type="protein sequence ID" value="KZV57058.1"/>
    <property type="molecule type" value="Genomic_DNA"/>
</dbReference>